<feature type="region of interest" description="Disordered" evidence="6">
    <location>
        <begin position="553"/>
        <end position="573"/>
    </location>
</feature>
<evidence type="ECO:0000256" key="7">
    <source>
        <dbReference type="SAM" id="Phobius"/>
    </source>
</evidence>
<accession>H8XBB5</accession>
<dbReference type="GO" id="GO:0006882">
    <property type="term" value="P:intracellular zinc ion homeostasis"/>
    <property type="evidence" value="ECO:0007669"/>
    <property type="project" value="TreeGrafter"/>
</dbReference>
<dbReference type="OrthoDB" id="5585746at2759"/>
<dbReference type="Proteomes" id="UP000005018">
    <property type="component" value="Chromosome 8"/>
</dbReference>
<dbReference type="GO" id="GO:0016020">
    <property type="term" value="C:membrane"/>
    <property type="evidence" value="ECO:0007669"/>
    <property type="project" value="UniProtKB-SubCell"/>
</dbReference>
<dbReference type="Pfam" id="PF03006">
    <property type="entry name" value="HlyIII"/>
    <property type="match status" value="1"/>
</dbReference>
<gene>
    <name evidence="8" type="ORF">CORT_0H02540</name>
</gene>
<dbReference type="GO" id="GO:0046872">
    <property type="term" value="F:metal ion binding"/>
    <property type="evidence" value="ECO:0007669"/>
    <property type="project" value="UniProtKB-KW"/>
</dbReference>
<proteinExistence type="predicted"/>
<sequence length="656" mass="75145">MSTSTATELYSQGTDPASRFTSSRERNHKRNSSTVEELLIEKLDYFVSSIEARLNNFDIFFKWKEAHTDEELNDRPIKTTTNIYTGGATGNNLLSSRDRSDSTSSLQSLKEVSLMKLNLIRDRLRLIKKSVLSKGFTNVEFLYNLLTDQYDYLFNSVVDPDMLDDEKLTGEEAEEEEEEAAALGGGVGGGTSPREVLSDKLIDIIYYFDQKLTNIDDYLREKNAIVEGGIKDLQENQEQPHFINLRYFNFNRALKNAARNKYVHYYELPLMWRENKYIIQGYRFSLKHSEMWKSIFAWHNETMNIWSHLAGVGIVLYIGLVQFPSTTLFSLMSNGDKSIMYLFLFAALGCLVSSSTWHTYSCFAHYPSRANFACIDYSGITLLITCSVIAIEYCALYNYPNLSLAFIIFTMACGIGGFAFNWSPYFDKPECRPLRIGFFIGLSFSGSTALLCQSWYYGVWHAMWFTLPLFYKSFAWYLLGVVFYGGLIPERWRFDVIIEENSAVACNHHYDAIDVIEDKVGHAGEEEIDQIESELLDLELRRLQKVENALKEDSDADLSAEGGNTGSNFDGNVVTDGEHDSGTDFADDDDDDDFKRLVKKHFKKEPTKTPYANKFMSLWWVDYFLASHNIWHICVLLGILGHYSCLVHMFNEIKGV</sequence>
<dbReference type="GO" id="GO:0038023">
    <property type="term" value="F:signaling receptor activity"/>
    <property type="evidence" value="ECO:0007669"/>
    <property type="project" value="TreeGrafter"/>
</dbReference>
<keyword evidence="5" id="KW-0479">Metal-binding</keyword>
<feature type="transmembrane region" description="Helical" evidence="7">
    <location>
        <begin position="372"/>
        <end position="391"/>
    </location>
</feature>
<protein>
    <submittedName>
        <fullName evidence="8">Membrane protein</fullName>
    </submittedName>
</protein>
<dbReference type="eggNOG" id="KOG0748">
    <property type="taxonomic scope" value="Eukaryota"/>
</dbReference>
<comment type="subcellular location">
    <subcellularLocation>
        <location evidence="1">Membrane</location>
        <topology evidence="1">Multi-pass membrane protein</topology>
    </subcellularLocation>
</comment>
<dbReference type="KEGG" id="cot:CORT_0H02540"/>
<feature type="transmembrane region" description="Helical" evidence="7">
    <location>
        <begin position="338"/>
        <end position="360"/>
    </location>
</feature>
<keyword evidence="3 7" id="KW-1133">Transmembrane helix</keyword>
<feature type="transmembrane region" description="Helical" evidence="7">
    <location>
        <begin position="434"/>
        <end position="457"/>
    </location>
</feature>
<dbReference type="PANTHER" id="PTHR20855">
    <property type="entry name" value="ADIPOR/PROGESTIN RECEPTOR-RELATED"/>
    <property type="match status" value="1"/>
</dbReference>
<feature type="transmembrane region" description="Helical" evidence="7">
    <location>
        <begin position="309"/>
        <end position="332"/>
    </location>
</feature>
<evidence type="ECO:0000256" key="4">
    <source>
        <dbReference type="ARBA" id="ARBA00023136"/>
    </source>
</evidence>
<feature type="compositionally biased region" description="Polar residues" evidence="6">
    <location>
        <begin position="1"/>
        <end position="21"/>
    </location>
</feature>
<evidence type="ECO:0000256" key="6">
    <source>
        <dbReference type="SAM" id="MobiDB-lite"/>
    </source>
</evidence>
<keyword evidence="9" id="KW-1185">Reference proteome</keyword>
<keyword evidence="5" id="KW-0862">Zinc</keyword>
<feature type="region of interest" description="Disordered" evidence="6">
    <location>
        <begin position="167"/>
        <end position="191"/>
    </location>
</feature>
<reference evidence="8 9" key="1">
    <citation type="journal article" date="2012" name="PLoS ONE">
        <title>Sequence and analysis of the genome of the pathogenic yeast Candida orthopsilosis.</title>
        <authorList>
            <person name="Riccombeni A."/>
            <person name="Vidanes G."/>
            <person name="Proux-Wera E."/>
            <person name="Wolfe K.H."/>
            <person name="Butler G."/>
        </authorList>
    </citation>
    <scope>NUCLEOTIDE SEQUENCE [LARGE SCALE GENOMIC DNA]</scope>
    <source>
        <strain evidence="8 9">Co 90-125</strain>
    </source>
</reference>
<evidence type="ECO:0000256" key="3">
    <source>
        <dbReference type="ARBA" id="ARBA00022989"/>
    </source>
</evidence>
<keyword evidence="4 7" id="KW-0472">Membrane</keyword>
<feature type="region of interest" description="Disordered" evidence="6">
    <location>
        <begin position="1"/>
        <end position="33"/>
    </location>
</feature>
<evidence type="ECO:0000313" key="9">
    <source>
        <dbReference type="Proteomes" id="UP000005018"/>
    </source>
</evidence>
<evidence type="ECO:0000313" key="8">
    <source>
        <dbReference type="EMBL" id="CCG25364.1"/>
    </source>
</evidence>
<dbReference type="RefSeq" id="XP_003871488.1">
    <property type="nucleotide sequence ID" value="XM_003871439.1"/>
</dbReference>
<evidence type="ECO:0000256" key="5">
    <source>
        <dbReference type="PIRSR" id="PIRSR604254-1"/>
    </source>
</evidence>
<feature type="binding site" evidence="5">
    <location>
        <position position="358"/>
    </location>
    <ligand>
        <name>Zn(2+)</name>
        <dbReference type="ChEBI" id="CHEBI:29105"/>
    </ligand>
</feature>
<dbReference type="PANTHER" id="PTHR20855:SF97">
    <property type="entry name" value="ADIPOR-LIKE RECEPTOR IZH3-RELATED"/>
    <property type="match status" value="1"/>
</dbReference>
<name>H8XBB5_CANO9</name>
<feature type="transmembrane region" description="Helical" evidence="7">
    <location>
        <begin position="403"/>
        <end position="422"/>
    </location>
</feature>
<organism evidence="8 9">
    <name type="scientific">Candida orthopsilosis (strain 90-125)</name>
    <name type="common">Yeast</name>
    <dbReference type="NCBI Taxonomy" id="1136231"/>
    <lineage>
        <taxon>Eukaryota</taxon>
        <taxon>Fungi</taxon>
        <taxon>Dikarya</taxon>
        <taxon>Ascomycota</taxon>
        <taxon>Saccharomycotina</taxon>
        <taxon>Pichiomycetes</taxon>
        <taxon>Debaryomycetaceae</taxon>
        <taxon>Candida/Lodderomyces clade</taxon>
        <taxon>Candida</taxon>
    </lineage>
</organism>
<keyword evidence="2 7" id="KW-0812">Transmembrane</keyword>
<dbReference type="AlphaFoldDB" id="H8XBB5"/>
<dbReference type="InterPro" id="IPR004254">
    <property type="entry name" value="AdipoR/HlyIII-related"/>
</dbReference>
<evidence type="ECO:0000256" key="1">
    <source>
        <dbReference type="ARBA" id="ARBA00004141"/>
    </source>
</evidence>
<dbReference type="HOGENOM" id="CLU_025943_0_1_1"/>
<evidence type="ECO:0000256" key="2">
    <source>
        <dbReference type="ARBA" id="ARBA00022692"/>
    </source>
</evidence>
<feature type="compositionally biased region" description="Acidic residues" evidence="6">
    <location>
        <begin position="171"/>
        <end position="180"/>
    </location>
</feature>
<dbReference type="EMBL" id="HE681726">
    <property type="protein sequence ID" value="CCG25364.1"/>
    <property type="molecule type" value="Genomic_DNA"/>
</dbReference>
<feature type="transmembrane region" description="Helical" evidence="7">
    <location>
        <begin position="469"/>
        <end position="488"/>
    </location>
</feature>
<dbReference type="GeneID" id="14542442"/>